<evidence type="ECO:0000259" key="2">
    <source>
        <dbReference type="Pfam" id="PF09084"/>
    </source>
</evidence>
<dbReference type="Pfam" id="PF09084">
    <property type="entry name" value="NMT1"/>
    <property type="match status" value="1"/>
</dbReference>
<evidence type="ECO:0000313" key="3">
    <source>
        <dbReference type="EMBL" id="AQV95593.1"/>
    </source>
</evidence>
<evidence type="ECO:0000256" key="1">
    <source>
        <dbReference type="SAM" id="SignalP"/>
    </source>
</evidence>
<dbReference type="RefSeq" id="WP_078197892.1">
    <property type="nucleotide sequence ID" value="NZ_CP017757.2"/>
</dbReference>
<feature type="domain" description="SsuA/THI5-like" evidence="2">
    <location>
        <begin position="39"/>
        <end position="251"/>
    </location>
</feature>
<keyword evidence="1" id="KW-0732">Signal</keyword>
<feature type="chain" id="PRO_5012098040" evidence="1">
    <location>
        <begin position="24"/>
        <end position="354"/>
    </location>
</feature>
<dbReference type="SUPFAM" id="SSF53850">
    <property type="entry name" value="Periplasmic binding protein-like II"/>
    <property type="match status" value="1"/>
</dbReference>
<dbReference type="Gene3D" id="3.40.190.10">
    <property type="entry name" value="Periplasmic binding protein-like II"/>
    <property type="match status" value="2"/>
</dbReference>
<dbReference type="PANTHER" id="PTHR31528">
    <property type="entry name" value="4-AMINO-5-HYDROXYMETHYL-2-METHYLPYRIMIDINE PHOSPHATE SYNTHASE THI11-RELATED"/>
    <property type="match status" value="1"/>
</dbReference>
<reference evidence="4" key="1">
    <citation type="submission" date="2017-02" db="EMBL/GenBank/DDBJ databases">
        <title>Complete genome sequence of Cupriavidus necator strain NH9, a 3-chlorobenzoate degrader.</title>
        <authorList>
            <person name="Moriuchi R."/>
            <person name="Dohra H."/>
            <person name="Ogawa N."/>
        </authorList>
    </citation>
    <scope>NUCLEOTIDE SEQUENCE [LARGE SCALE GENOMIC DNA]</scope>
    <source>
        <strain evidence="4">NH9</strain>
    </source>
</reference>
<dbReference type="GO" id="GO:0009228">
    <property type="term" value="P:thiamine biosynthetic process"/>
    <property type="evidence" value="ECO:0007669"/>
    <property type="project" value="InterPro"/>
</dbReference>
<dbReference type="PANTHER" id="PTHR31528:SF15">
    <property type="entry name" value="RIBOFLAVIN-BINDING PROTEIN RIBY"/>
    <property type="match status" value="1"/>
</dbReference>
<keyword evidence="3" id="KW-0808">Transferase</keyword>
<dbReference type="EMBL" id="CP017757">
    <property type="protein sequence ID" value="AQV95593.1"/>
    <property type="molecule type" value="Genomic_DNA"/>
</dbReference>
<dbReference type="InterPro" id="IPR027939">
    <property type="entry name" value="NMT1/THI5"/>
</dbReference>
<name>A0A1U9USG9_CUPNE</name>
<dbReference type="OrthoDB" id="5318791at2"/>
<evidence type="ECO:0000313" key="4">
    <source>
        <dbReference type="Proteomes" id="UP000189627"/>
    </source>
</evidence>
<accession>A0A1U9USG9</accession>
<dbReference type="InterPro" id="IPR015168">
    <property type="entry name" value="SsuA/THI5"/>
</dbReference>
<protein>
    <submittedName>
        <fullName evidence="3">Myristoyl transferase</fullName>
    </submittedName>
</protein>
<dbReference type="Proteomes" id="UP000189627">
    <property type="component" value="Chromosome 1"/>
</dbReference>
<dbReference type="GO" id="GO:0016740">
    <property type="term" value="F:transferase activity"/>
    <property type="evidence" value="ECO:0007669"/>
    <property type="project" value="UniProtKB-KW"/>
</dbReference>
<dbReference type="KEGG" id="cuh:BJN34_17065"/>
<sequence length="354" mass="38057">MKRIHFLATAALFLGICVADTSAQTIVRLGWCARTISTAAAPFAVAMKMGWYARDGIKVELVPITGSTDCVKLVATREVPYSLPSSEPLAIIRQQGVKAKIFYTAYQGNIYGLAVPQGSAITRISDLKGKTIGVTSMGSGGVIIARALAANAGLNPDSDIRIVVVGEGAQTAALVRAGQVDALSQFDTQYAMVENAGIKLRMLPGKEIEQFPSNGFLALEDTLRNNRKQAVALAQGYAKGTVFTIANPVAAIRILWEVFPETRPTGIDEATAMREGTRTLEARIQNWKLEKAGVSRWGESSETHYAAYASFMEKWGITKGKVPAGELITNDLIDEINNFNQAEIAAAARAYKTP</sequence>
<feature type="signal peptide" evidence="1">
    <location>
        <begin position="1"/>
        <end position="23"/>
    </location>
</feature>
<organism evidence="3 4">
    <name type="scientific">Cupriavidus necator</name>
    <name type="common">Alcaligenes eutrophus</name>
    <name type="synonym">Ralstonia eutropha</name>
    <dbReference type="NCBI Taxonomy" id="106590"/>
    <lineage>
        <taxon>Bacteria</taxon>
        <taxon>Pseudomonadati</taxon>
        <taxon>Pseudomonadota</taxon>
        <taxon>Betaproteobacteria</taxon>
        <taxon>Burkholderiales</taxon>
        <taxon>Burkholderiaceae</taxon>
        <taxon>Cupriavidus</taxon>
    </lineage>
</organism>
<dbReference type="AlphaFoldDB" id="A0A1U9USG9"/>
<gene>
    <name evidence="3" type="ORF">BJN34_17065</name>
</gene>
<proteinExistence type="predicted"/>